<reference evidence="6" key="1">
    <citation type="journal article" date="2019" name="Int. J. Syst. Evol. Microbiol.">
        <title>The Global Catalogue of Microorganisms (GCM) 10K type strain sequencing project: providing services to taxonomists for standard genome sequencing and annotation.</title>
        <authorList>
            <consortium name="The Broad Institute Genomics Platform"/>
            <consortium name="The Broad Institute Genome Sequencing Center for Infectious Disease"/>
            <person name="Wu L."/>
            <person name="Ma J."/>
        </authorList>
    </citation>
    <scope>NUCLEOTIDE SEQUENCE [LARGE SCALE GENOMIC DNA]</scope>
    <source>
        <strain evidence="6">CGMCC 4.7242</strain>
    </source>
</reference>
<dbReference type="Gene3D" id="3.40.190.170">
    <property type="entry name" value="Bacterial extracellular solute-binding protein, family 7"/>
    <property type="match status" value="1"/>
</dbReference>
<dbReference type="PANTHER" id="PTHR33376:SF15">
    <property type="entry name" value="BLL6794 PROTEIN"/>
    <property type="match status" value="1"/>
</dbReference>
<proteinExistence type="predicted"/>
<evidence type="ECO:0000256" key="1">
    <source>
        <dbReference type="ARBA" id="ARBA00004418"/>
    </source>
</evidence>
<evidence type="ECO:0000256" key="2">
    <source>
        <dbReference type="ARBA" id="ARBA00022729"/>
    </source>
</evidence>
<comment type="subcellular location">
    <subcellularLocation>
        <location evidence="1">Periplasm</location>
    </subcellularLocation>
</comment>
<gene>
    <name evidence="5" type="ORF">ACFSGJ_00455</name>
</gene>
<evidence type="ECO:0000256" key="4">
    <source>
        <dbReference type="SAM" id="SignalP"/>
    </source>
</evidence>
<dbReference type="InterPro" id="IPR038404">
    <property type="entry name" value="TRAP_DctP_sf"/>
</dbReference>
<dbReference type="Proteomes" id="UP001597353">
    <property type="component" value="Unassembled WGS sequence"/>
</dbReference>
<feature type="signal peptide" evidence="4">
    <location>
        <begin position="1"/>
        <end position="20"/>
    </location>
</feature>
<name>A0ABW4S027_9RHOB</name>
<evidence type="ECO:0000313" key="6">
    <source>
        <dbReference type="Proteomes" id="UP001597353"/>
    </source>
</evidence>
<dbReference type="NCBIfam" id="NF037995">
    <property type="entry name" value="TRAP_S1"/>
    <property type="match status" value="1"/>
</dbReference>
<organism evidence="5 6">
    <name type="scientific">Halodurantibacterium flavum</name>
    <dbReference type="NCBI Taxonomy" id="1382802"/>
    <lineage>
        <taxon>Bacteria</taxon>
        <taxon>Pseudomonadati</taxon>
        <taxon>Pseudomonadota</taxon>
        <taxon>Alphaproteobacteria</taxon>
        <taxon>Rhodobacterales</taxon>
        <taxon>Paracoccaceae</taxon>
        <taxon>Halodurantibacterium</taxon>
    </lineage>
</organism>
<dbReference type="Pfam" id="PF03480">
    <property type="entry name" value="DctP"/>
    <property type="match status" value="1"/>
</dbReference>
<evidence type="ECO:0000256" key="3">
    <source>
        <dbReference type="ARBA" id="ARBA00022764"/>
    </source>
</evidence>
<dbReference type="InterPro" id="IPR018389">
    <property type="entry name" value="DctP_fam"/>
</dbReference>
<dbReference type="EMBL" id="JBHUGH010000001">
    <property type="protein sequence ID" value="MFD1910678.1"/>
    <property type="molecule type" value="Genomic_DNA"/>
</dbReference>
<feature type="chain" id="PRO_5046204592" evidence="4">
    <location>
        <begin position="21"/>
        <end position="335"/>
    </location>
</feature>
<keyword evidence="6" id="KW-1185">Reference proteome</keyword>
<dbReference type="PANTHER" id="PTHR33376">
    <property type="match status" value="1"/>
</dbReference>
<accession>A0ABW4S027</accession>
<evidence type="ECO:0000313" key="5">
    <source>
        <dbReference type="EMBL" id="MFD1910678.1"/>
    </source>
</evidence>
<comment type="caution">
    <text evidence="5">The sequence shown here is derived from an EMBL/GenBank/DDBJ whole genome shotgun (WGS) entry which is preliminary data.</text>
</comment>
<dbReference type="RefSeq" id="WP_390258508.1">
    <property type="nucleotide sequence ID" value="NZ_JBHUGH010000001.1"/>
</dbReference>
<keyword evidence="2 4" id="KW-0732">Signal</keyword>
<dbReference type="CDD" id="cd13665">
    <property type="entry name" value="PBP2_TRAP_Dctp3_4"/>
    <property type="match status" value="1"/>
</dbReference>
<sequence length="335" mass="36289">MRIITALAATAALCAGAAQADVTLRLAHWVPAQHAVQITGFEPWAESIREASEGRITIEIYPAQQLGAAADHFDMARDGIADIAYVNPGYQPGRFPIAGLAEVPLNFANATGGSRAFDEWYRAYVEAEMPDIHMCLGFVHDPGTLHSTRPIRVPGDLSGLNVRPAQATVGRYVSLLGGANVQASAPDSREILARGAADATFFPWDSIFLFGIDSVTKNHLDLPLYVTSFVMAMNRASYDGLSPEDRQVMDDHCTTDWAERMAEGWAVQEASGRDKAIEAGHELYAPTEQETAEWRASIAPLMEAWSADVAATGADPEAIHTRLIELLRENGALNE</sequence>
<keyword evidence="3" id="KW-0574">Periplasm</keyword>
<protein>
    <submittedName>
        <fullName evidence="5">TRAP transporter substrate-binding protein</fullName>
    </submittedName>
</protein>